<accession>A0A1W7CYD5</accession>
<dbReference type="KEGG" id="smao:CAG99_14185"/>
<evidence type="ECO:0000313" key="2">
    <source>
        <dbReference type="Proteomes" id="UP000194218"/>
    </source>
</evidence>
<keyword evidence="2" id="KW-1185">Reference proteome</keyword>
<protein>
    <submittedName>
        <fullName evidence="1">Uncharacterized protein</fullName>
    </submittedName>
</protein>
<dbReference type="Proteomes" id="UP000194218">
    <property type="component" value="Chromosome"/>
</dbReference>
<evidence type="ECO:0000313" key="1">
    <source>
        <dbReference type="EMBL" id="ARQ69861.1"/>
    </source>
</evidence>
<organism evidence="1 2">
    <name type="scientific">Streptomyces marincola</name>
    <dbReference type="NCBI Taxonomy" id="2878388"/>
    <lineage>
        <taxon>Bacteria</taxon>
        <taxon>Bacillati</taxon>
        <taxon>Actinomycetota</taxon>
        <taxon>Actinomycetes</taxon>
        <taxon>Kitasatosporales</taxon>
        <taxon>Streptomycetaceae</taxon>
        <taxon>Streptomyces</taxon>
    </lineage>
</organism>
<proteinExistence type="predicted"/>
<gene>
    <name evidence="1" type="ORF">CAG99_14185</name>
</gene>
<sequence>MTTICRTFPPTPPPAWLVPGIRVRDAASRGLGVVLLLQDARREVSTRWISRPVRALLRADCWGGPLWWAPAAGLSPADECVRCLGHCPLPALA</sequence>
<name>A0A1W7CYD5_9ACTN</name>
<dbReference type="RefSeq" id="WP_086159728.1">
    <property type="nucleotide sequence ID" value="NZ_CP021121.1"/>
</dbReference>
<dbReference type="AlphaFoldDB" id="A0A1W7CYD5"/>
<dbReference type="EMBL" id="CP021121">
    <property type="protein sequence ID" value="ARQ69861.1"/>
    <property type="molecule type" value="Genomic_DNA"/>
</dbReference>
<reference evidence="1 2" key="1">
    <citation type="submission" date="2017-05" db="EMBL/GenBank/DDBJ databases">
        <title>Complete genome sequence of Streptomyces sp. SCSIO 03032 revealed the diverse biosynthetic pathways for its bioactive secondary metabolites.</title>
        <authorList>
            <person name="Ma L."/>
            <person name="Zhu Y."/>
            <person name="Zhang W."/>
            <person name="Zhang G."/>
            <person name="Tian X."/>
            <person name="Zhang S."/>
            <person name="Zhang C."/>
        </authorList>
    </citation>
    <scope>NUCLEOTIDE SEQUENCE [LARGE SCALE GENOMIC DNA]</scope>
    <source>
        <strain evidence="1 2">SCSIO 03032</strain>
    </source>
</reference>
<dbReference type="OrthoDB" id="4328846at2"/>